<dbReference type="Proteomes" id="UP000663855">
    <property type="component" value="Unassembled WGS sequence"/>
</dbReference>
<keyword evidence="2 3" id="KW-0802">TPR repeat</keyword>
<dbReference type="InterPro" id="IPR011990">
    <property type="entry name" value="TPR-like_helical_dom_sf"/>
</dbReference>
<dbReference type="InterPro" id="IPR003540">
    <property type="entry name" value="ADP-ribosyltransferase"/>
</dbReference>
<dbReference type="PROSITE" id="PS50005">
    <property type="entry name" value="TPR"/>
    <property type="match status" value="3"/>
</dbReference>
<dbReference type="Pfam" id="PF13424">
    <property type="entry name" value="TPR_12"/>
    <property type="match status" value="3"/>
</dbReference>
<feature type="coiled-coil region" evidence="4">
    <location>
        <begin position="765"/>
        <end position="799"/>
    </location>
</feature>
<feature type="repeat" description="TPR" evidence="3">
    <location>
        <begin position="573"/>
        <end position="606"/>
    </location>
</feature>
<evidence type="ECO:0000256" key="2">
    <source>
        <dbReference type="ARBA" id="ARBA00022803"/>
    </source>
</evidence>
<feature type="repeat" description="TPR" evidence="3">
    <location>
        <begin position="531"/>
        <end position="564"/>
    </location>
</feature>
<dbReference type="GO" id="GO:0005576">
    <property type="term" value="C:extracellular region"/>
    <property type="evidence" value="ECO:0007669"/>
    <property type="project" value="InterPro"/>
</dbReference>
<evidence type="ECO:0000256" key="4">
    <source>
        <dbReference type="SAM" id="Coils"/>
    </source>
</evidence>
<comment type="caution">
    <text evidence="7">The sequence shown here is derived from an EMBL/GenBank/DDBJ whole genome shotgun (WGS) entry which is preliminary data.</text>
</comment>
<dbReference type="InterPro" id="IPR019734">
    <property type="entry name" value="TPR_rpt"/>
</dbReference>
<reference evidence="7" key="1">
    <citation type="submission" date="2021-02" db="EMBL/GenBank/DDBJ databases">
        <authorList>
            <person name="Nowell W R."/>
        </authorList>
    </citation>
    <scope>NUCLEOTIDE SEQUENCE</scope>
</reference>
<feature type="repeat" description="TPR" evidence="3">
    <location>
        <begin position="738"/>
        <end position="771"/>
    </location>
</feature>
<keyword evidence="5" id="KW-0472">Membrane</keyword>
<dbReference type="Gene3D" id="1.25.40.10">
    <property type="entry name" value="Tetratricopeptide repeat domain"/>
    <property type="match status" value="3"/>
</dbReference>
<dbReference type="PANTHER" id="PTHR45641:SF19">
    <property type="entry name" value="NEPHROCYSTIN-3"/>
    <property type="match status" value="1"/>
</dbReference>
<dbReference type="PROSITE" id="PS51996">
    <property type="entry name" value="TR_MART"/>
    <property type="match status" value="1"/>
</dbReference>
<dbReference type="SMART" id="SM00028">
    <property type="entry name" value="TPR"/>
    <property type="match status" value="7"/>
</dbReference>
<dbReference type="Gene3D" id="3.90.176.10">
    <property type="entry name" value="Toxin ADP-ribosyltransferase, Chain A, domain 1"/>
    <property type="match status" value="1"/>
</dbReference>
<name>A0A815LCJ4_9BILA</name>
<accession>A0A815LCJ4</accession>
<dbReference type="PANTHER" id="PTHR45641">
    <property type="entry name" value="TETRATRICOPEPTIDE REPEAT PROTEIN (AFU_ORTHOLOGUE AFUA_6G03870)"/>
    <property type="match status" value="1"/>
</dbReference>
<keyword evidence="4" id="KW-0175">Coiled coil</keyword>
<keyword evidence="5" id="KW-0812">Transmembrane</keyword>
<evidence type="ECO:0000256" key="1">
    <source>
        <dbReference type="ARBA" id="ARBA00022737"/>
    </source>
</evidence>
<feature type="transmembrane region" description="Helical" evidence="5">
    <location>
        <begin position="73"/>
        <end position="102"/>
    </location>
</feature>
<dbReference type="EMBL" id="CAJNOV010010342">
    <property type="protein sequence ID" value="CAF1401557.1"/>
    <property type="molecule type" value="Genomic_DNA"/>
</dbReference>
<evidence type="ECO:0000259" key="6">
    <source>
        <dbReference type="Pfam" id="PF03496"/>
    </source>
</evidence>
<sequence length="861" mass="100922">MPTKRIRKRNRRPSEIEQNLEDITLIWLDSNIDDSSDSLHIQSLLDDLNNYVLLYTDSELCINYIRAIIKERVFVIFAGALSQSVLPQLHSLAVVTAIFIFFNGHKGNVPLLNNYSKVIGIFTDQQSLLQSIRKTRYFVLKQTLAFSLFDHQKQKSTRDVSKDWGSFTWFQLLIDILKQIPQTEQAKRDMLDKCREYYALNKTEMKKIEQFEITYTEDKAIEWYTRDSFVYRLVNKALRTEDVELLYLFRFFIVDLSSQLEHEWQRLYNGKTEILTLYRGQAMLTEEFDKLNKSVGIIISTNGFFSTTKDNQVALGFIASHSDEQKRILFEIKVDCRLQTIVFADIDNYSQMEGEQEVLFGLGSVFKIDNVMFDSKLYCWTIQMTATDERSVNIQEYVNAKRKQMDDFSPTVLFGRLLFLELGQMDKAEKYFRMLLKTLPPEHEDFASVCNNLGNVFYGKYQLDLALNCFARAYILRRQSLHSQHPQIAASLFNIGCVLHLKGHHQKALYCLEKSLNILDNNYYNDHQLKAMIINGIGLLYRDKKEYKNAFEYFNRALDMYKRLLPEQHPDIASCLGNIGLVYEDLLDYDQALVYYRRAFEMDKNILPCAHENLINDFNRIIDIFKKTGEDDNALEYCQKMLIEQLNNEQQSNIFVGHIVKNMGDVAQNVTESISYYRKALVIFEQLLNPTDLVTIYCLIDISHLYWKCHMFDDALNYQLKALDKQQKVLHAEHSEIALSLENIGRIYYNMQKWQDAFYYFKKALNTLELNIKTDRNNLEEIQSLITLTERQMEKHIQERYETTTNVVVNNNKSNTEIGAREDIPTITAETNLPMTMPSYLSKCKTNVCKKKKKKKLCNIQ</sequence>
<evidence type="ECO:0000256" key="3">
    <source>
        <dbReference type="PROSITE-ProRule" id="PRU00339"/>
    </source>
</evidence>
<keyword evidence="5" id="KW-1133">Transmembrane helix</keyword>
<evidence type="ECO:0000313" key="8">
    <source>
        <dbReference type="Proteomes" id="UP000663855"/>
    </source>
</evidence>
<keyword evidence="1" id="KW-0677">Repeat</keyword>
<dbReference type="SUPFAM" id="SSF48452">
    <property type="entry name" value="TPR-like"/>
    <property type="match status" value="2"/>
</dbReference>
<protein>
    <recommendedName>
        <fullName evidence="6">ADP ribosyltransferase domain-containing protein</fullName>
    </recommendedName>
</protein>
<gene>
    <name evidence="7" type="ORF">CJN711_LOCUS21990</name>
</gene>
<feature type="domain" description="ADP ribosyltransferase" evidence="6">
    <location>
        <begin position="212"/>
        <end position="372"/>
    </location>
</feature>
<evidence type="ECO:0000256" key="5">
    <source>
        <dbReference type="SAM" id="Phobius"/>
    </source>
</evidence>
<dbReference type="Pfam" id="PF03496">
    <property type="entry name" value="ADPrib_exo_Tox"/>
    <property type="match status" value="1"/>
</dbReference>
<proteinExistence type="predicted"/>
<dbReference type="SUPFAM" id="SSF56399">
    <property type="entry name" value="ADP-ribosylation"/>
    <property type="match status" value="1"/>
</dbReference>
<evidence type="ECO:0000313" key="7">
    <source>
        <dbReference type="EMBL" id="CAF1401557.1"/>
    </source>
</evidence>
<organism evidence="7 8">
    <name type="scientific">Rotaria magnacalcarata</name>
    <dbReference type="NCBI Taxonomy" id="392030"/>
    <lineage>
        <taxon>Eukaryota</taxon>
        <taxon>Metazoa</taxon>
        <taxon>Spiralia</taxon>
        <taxon>Gnathifera</taxon>
        <taxon>Rotifera</taxon>
        <taxon>Eurotatoria</taxon>
        <taxon>Bdelloidea</taxon>
        <taxon>Philodinida</taxon>
        <taxon>Philodinidae</taxon>
        <taxon>Rotaria</taxon>
    </lineage>
</organism>
<dbReference type="AlphaFoldDB" id="A0A815LCJ4"/>